<keyword evidence="1" id="KW-0677">Repeat</keyword>
<name>A0A1F7S0U6_9BACT</name>
<dbReference type="Pfam" id="PF13432">
    <property type="entry name" value="TPR_16"/>
    <property type="match status" value="1"/>
</dbReference>
<protein>
    <submittedName>
        <fullName evidence="4">Uncharacterized protein</fullName>
    </submittedName>
</protein>
<dbReference type="PANTHER" id="PTHR44943:SF8">
    <property type="entry name" value="TPR REPEAT-CONTAINING PROTEIN MJ0263"/>
    <property type="match status" value="1"/>
</dbReference>
<accession>A0A1F7S0U6</accession>
<dbReference type="EMBL" id="MGDE01000067">
    <property type="protein sequence ID" value="OGL46918.1"/>
    <property type="molecule type" value="Genomic_DNA"/>
</dbReference>
<feature type="repeat" description="TPR" evidence="3">
    <location>
        <begin position="371"/>
        <end position="404"/>
    </location>
</feature>
<dbReference type="InterPro" id="IPR011990">
    <property type="entry name" value="TPR-like_helical_dom_sf"/>
</dbReference>
<evidence type="ECO:0000313" key="5">
    <source>
        <dbReference type="Proteomes" id="UP000178797"/>
    </source>
</evidence>
<dbReference type="InterPro" id="IPR036278">
    <property type="entry name" value="Sialidase_sf"/>
</dbReference>
<evidence type="ECO:0000256" key="1">
    <source>
        <dbReference type="ARBA" id="ARBA00022737"/>
    </source>
</evidence>
<dbReference type="Gene3D" id="1.25.40.10">
    <property type="entry name" value="Tetratricopeptide repeat domain"/>
    <property type="match status" value="1"/>
</dbReference>
<evidence type="ECO:0000256" key="2">
    <source>
        <dbReference type="ARBA" id="ARBA00022803"/>
    </source>
</evidence>
<dbReference type="Proteomes" id="UP000178797">
    <property type="component" value="Unassembled WGS sequence"/>
</dbReference>
<dbReference type="AlphaFoldDB" id="A0A1F7S0U6"/>
<gene>
    <name evidence="4" type="ORF">A2W05_10440</name>
</gene>
<organism evidence="4 5">
    <name type="scientific">Candidatus Schekmanbacteria bacterium RBG_16_38_10</name>
    <dbReference type="NCBI Taxonomy" id="1817879"/>
    <lineage>
        <taxon>Bacteria</taxon>
        <taxon>Candidatus Schekmaniibacteriota</taxon>
    </lineage>
</organism>
<dbReference type="InterPro" id="IPR051685">
    <property type="entry name" value="Ycf3/AcsC/BcsC/TPR_MFPF"/>
</dbReference>
<proteinExistence type="predicted"/>
<dbReference type="Pfam" id="PF13181">
    <property type="entry name" value="TPR_8"/>
    <property type="match status" value="1"/>
</dbReference>
<keyword evidence="2 3" id="KW-0802">TPR repeat</keyword>
<evidence type="ECO:0000313" key="4">
    <source>
        <dbReference type="EMBL" id="OGL46918.1"/>
    </source>
</evidence>
<dbReference type="SUPFAM" id="SSF50939">
    <property type="entry name" value="Sialidases"/>
    <property type="match status" value="1"/>
</dbReference>
<dbReference type="PROSITE" id="PS50005">
    <property type="entry name" value="TPR"/>
    <property type="match status" value="1"/>
</dbReference>
<dbReference type="PANTHER" id="PTHR44943">
    <property type="entry name" value="CELLULOSE SYNTHASE OPERON PROTEIN C"/>
    <property type="match status" value="1"/>
</dbReference>
<evidence type="ECO:0000256" key="3">
    <source>
        <dbReference type="PROSITE-ProRule" id="PRU00339"/>
    </source>
</evidence>
<dbReference type="InterPro" id="IPR019734">
    <property type="entry name" value="TPR_rpt"/>
</dbReference>
<dbReference type="SUPFAM" id="SSF48452">
    <property type="entry name" value="TPR-like"/>
    <property type="match status" value="1"/>
</dbReference>
<dbReference type="SMART" id="SM00028">
    <property type="entry name" value="TPR"/>
    <property type="match status" value="4"/>
</dbReference>
<sequence>MKRVFVGLIFAIALPNLLLYPQEKKIGKFNKREVKIYYTVEDISGVKDKELYVTTDDGRSWNPANKVGAVDWGGNGSAYAIFHATSDGTYGFTFRFSDTISNTPTPPTAGEMPDLIAVIDTTPPTITVKKDAEQKLGVSNIKIYYEATDINGVDEARLWVTQDGGKTWKLATGTESGSDRDSKFIIYKASEDGIYGFIPQAIDTVGNKTPSDPLSNDKPSLEVTVDTKASYKPIVIEPKGKEEWIAGNIYQIKWLSQELYIKPKSISLYYSYDGKIWTLITKGLDATGFYWWTPPAKATDELRIKATATNAKGEEIESSPTNNISVNVVSKPDIATAKMHFQRGTLIRAQGKLEESAIEFNKAITLWQDYTDALNDLGFVYYNKQEYGRALEYFLRAKRVDVNNPSAYVNTALALLNLGLIDDALSEFKDAVELGLDTRNTELKTLAIESADALWHIAQTYSSDKQYDKAVDTCRTILKIYWVDKSTRKKAEEFISAGLKPQQ</sequence>
<comment type="caution">
    <text evidence="4">The sequence shown here is derived from an EMBL/GenBank/DDBJ whole genome shotgun (WGS) entry which is preliminary data.</text>
</comment>
<reference evidence="4 5" key="1">
    <citation type="journal article" date="2016" name="Nat. Commun.">
        <title>Thousands of microbial genomes shed light on interconnected biogeochemical processes in an aquifer system.</title>
        <authorList>
            <person name="Anantharaman K."/>
            <person name="Brown C.T."/>
            <person name="Hug L.A."/>
            <person name="Sharon I."/>
            <person name="Castelle C.J."/>
            <person name="Probst A.J."/>
            <person name="Thomas B.C."/>
            <person name="Singh A."/>
            <person name="Wilkins M.J."/>
            <person name="Karaoz U."/>
            <person name="Brodie E.L."/>
            <person name="Williams K.H."/>
            <person name="Hubbard S.S."/>
            <person name="Banfield J.F."/>
        </authorList>
    </citation>
    <scope>NUCLEOTIDE SEQUENCE [LARGE SCALE GENOMIC DNA]</scope>
</reference>